<dbReference type="InterPro" id="IPR013786">
    <property type="entry name" value="AcylCoA_DH/ox_N"/>
</dbReference>
<dbReference type="InterPro" id="IPR037069">
    <property type="entry name" value="AcylCoA_DH/ox_N_sf"/>
</dbReference>
<evidence type="ECO:0000313" key="9">
    <source>
        <dbReference type="EMBL" id="MCD2196820.1"/>
    </source>
</evidence>
<evidence type="ECO:0000313" key="10">
    <source>
        <dbReference type="Proteomes" id="UP001199469"/>
    </source>
</evidence>
<dbReference type="Proteomes" id="UP001199469">
    <property type="component" value="Unassembled WGS sequence"/>
</dbReference>
<evidence type="ECO:0000256" key="3">
    <source>
        <dbReference type="ARBA" id="ARBA00022630"/>
    </source>
</evidence>
<feature type="domain" description="Acyl-CoA dehydrogenase/oxidase N-terminal" evidence="8">
    <location>
        <begin position="6"/>
        <end position="117"/>
    </location>
</feature>
<evidence type="ECO:0000256" key="2">
    <source>
        <dbReference type="ARBA" id="ARBA00009347"/>
    </source>
</evidence>
<evidence type="ECO:0000256" key="5">
    <source>
        <dbReference type="RuleBase" id="RU362125"/>
    </source>
</evidence>
<dbReference type="PANTHER" id="PTHR43884:SF37">
    <property type="entry name" value="ACYL-COA DEHYDROGENASE"/>
    <property type="match status" value="1"/>
</dbReference>
<evidence type="ECO:0000259" key="6">
    <source>
        <dbReference type="Pfam" id="PF00441"/>
    </source>
</evidence>
<gene>
    <name evidence="9" type="ORF">LQ327_25955</name>
</gene>
<dbReference type="InterPro" id="IPR009075">
    <property type="entry name" value="AcylCo_DH/oxidase_C"/>
</dbReference>
<feature type="domain" description="Acyl-CoA oxidase/dehydrogenase middle" evidence="7">
    <location>
        <begin position="122"/>
        <end position="215"/>
    </location>
</feature>
<evidence type="ECO:0000256" key="4">
    <source>
        <dbReference type="ARBA" id="ARBA00022827"/>
    </source>
</evidence>
<dbReference type="SUPFAM" id="SSF47203">
    <property type="entry name" value="Acyl-CoA dehydrogenase C-terminal domain-like"/>
    <property type="match status" value="1"/>
</dbReference>
<evidence type="ECO:0000256" key="1">
    <source>
        <dbReference type="ARBA" id="ARBA00001974"/>
    </source>
</evidence>
<organism evidence="9 10">
    <name type="scientific">Actinomycetospora endophytica</name>
    <dbReference type="NCBI Taxonomy" id="2291215"/>
    <lineage>
        <taxon>Bacteria</taxon>
        <taxon>Bacillati</taxon>
        <taxon>Actinomycetota</taxon>
        <taxon>Actinomycetes</taxon>
        <taxon>Pseudonocardiales</taxon>
        <taxon>Pseudonocardiaceae</taxon>
        <taxon>Actinomycetospora</taxon>
    </lineage>
</organism>
<dbReference type="Pfam" id="PF02771">
    <property type="entry name" value="Acyl-CoA_dh_N"/>
    <property type="match status" value="1"/>
</dbReference>
<keyword evidence="5" id="KW-0560">Oxidoreductase</keyword>
<feature type="domain" description="Acyl-CoA dehydrogenase/oxidase C-terminal" evidence="6">
    <location>
        <begin position="227"/>
        <end position="374"/>
    </location>
</feature>
<dbReference type="SUPFAM" id="SSF56645">
    <property type="entry name" value="Acyl-CoA dehydrogenase NM domain-like"/>
    <property type="match status" value="1"/>
</dbReference>
<name>A0ABS8PH65_9PSEU</name>
<keyword evidence="4 5" id="KW-0274">FAD</keyword>
<proteinExistence type="inferred from homology"/>
<accession>A0ABS8PH65</accession>
<comment type="similarity">
    <text evidence="2 5">Belongs to the acyl-CoA dehydrogenase family.</text>
</comment>
<dbReference type="Gene3D" id="2.40.110.10">
    <property type="entry name" value="Butyryl-CoA Dehydrogenase, subunit A, domain 2"/>
    <property type="match status" value="1"/>
</dbReference>
<dbReference type="InterPro" id="IPR006091">
    <property type="entry name" value="Acyl-CoA_Oxase/DH_mid-dom"/>
</dbReference>
<sequence length="382" mass="41465">MHFDLTDTQREYRDLARAVATEQLLPGYRAREHAGRIEPGLRREIGRRGLIAPELPVELGGRGLDRLTAGLITEEIGRGDINVAYLQVVGSLVGQLLAGNARPDVAQEWVPRICSGDGIVGIGLTEPHAGSDAGMPRLTAVRDGDSYVLDGVKSLSFANDAEAVVVFARTGDDPGRGRDISALLAPLDLPGVTREPYADMGTRAVGRGAAHFEGVRVPAEYLLGEEGRGFTQVMHGFDFSRALIGLQCLGAAQQTVDETWAYVGERHAFDRPLSVNQGVSFPLAEADTLLTAARLLCRETLWLKDAGLPHTSQAAMAKWWAPKTAHDVINQCLLLHGQYGYRTELPIEQRMRDVLGLQIGDGTAQIMKLVIARRRLGRELAP</sequence>
<comment type="cofactor">
    <cofactor evidence="1 5">
        <name>FAD</name>
        <dbReference type="ChEBI" id="CHEBI:57692"/>
    </cofactor>
</comment>
<dbReference type="Pfam" id="PF00441">
    <property type="entry name" value="Acyl-CoA_dh_1"/>
    <property type="match status" value="1"/>
</dbReference>
<dbReference type="Gene3D" id="1.10.540.10">
    <property type="entry name" value="Acyl-CoA dehydrogenase/oxidase, N-terminal domain"/>
    <property type="match status" value="1"/>
</dbReference>
<evidence type="ECO:0000259" key="8">
    <source>
        <dbReference type="Pfam" id="PF02771"/>
    </source>
</evidence>
<dbReference type="EMBL" id="JAJNDB010000006">
    <property type="protein sequence ID" value="MCD2196820.1"/>
    <property type="molecule type" value="Genomic_DNA"/>
</dbReference>
<dbReference type="PANTHER" id="PTHR43884">
    <property type="entry name" value="ACYL-COA DEHYDROGENASE"/>
    <property type="match status" value="1"/>
</dbReference>
<evidence type="ECO:0000259" key="7">
    <source>
        <dbReference type="Pfam" id="PF02770"/>
    </source>
</evidence>
<dbReference type="Gene3D" id="1.20.140.10">
    <property type="entry name" value="Butyryl-CoA Dehydrogenase, subunit A, domain 3"/>
    <property type="match status" value="1"/>
</dbReference>
<reference evidence="9 10" key="1">
    <citation type="submission" date="2021-11" db="EMBL/GenBank/DDBJ databases">
        <title>Draft genome sequence of Actinomycetospora sp. SF1 isolated from the rhizosphere soil.</title>
        <authorList>
            <person name="Duangmal K."/>
            <person name="Chantavorakit T."/>
        </authorList>
    </citation>
    <scope>NUCLEOTIDE SEQUENCE [LARGE SCALE GENOMIC DNA]</scope>
    <source>
        <strain evidence="9 10">TBRC 5722</strain>
    </source>
</reference>
<protein>
    <submittedName>
        <fullName evidence="9">Acyl-CoA dehydrogenase family protein</fullName>
    </submittedName>
</protein>
<dbReference type="InterPro" id="IPR036250">
    <property type="entry name" value="AcylCo_DH-like_C"/>
</dbReference>
<dbReference type="InterPro" id="IPR009100">
    <property type="entry name" value="AcylCoA_DH/oxidase_NM_dom_sf"/>
</dbReference>
<dbReference type="Pfam" id="PF02770">
    <property type="entry name" value="Acyl-CoA_dh_M"/>
    <property type="match status" value="1"/>
</dbReference>
<keyword evidence="3 5" id="KW-0285">Flavoprotein</keyword>
<dbReference type="InterPro" id="IPR046373">
    <property type="entry name" value="Acyl-CoA_Oxase/DH_mid-dom_sf"/>
</dbReference>
<keyword evidence="10" id="KW-1185">Reference proteome</keyword>
<dbReference type="RefSeq" id="WP_230738694.1">
    <property type="nucleotide sequence ID" value="NZ_JAJNDB010000006.1"/>
</dbReference>
<comment type="caution">
    <text evidence="9">The sequence shown here is derived from an EMBL/GenBank/DDBJ whole genome shotgun (WGS) entry which is preliminary data.</text>
</comment>